<name>A0A7D5XJW1_FERL1</name>
<dbReference type="EMBL" id="CP058998">
    <property type="protein sequence ID" value="QLJ52990.1"/>
    <property type="molecule type" value="Genomic_DNA"/>
</dbReference>
<proteinExistence type="predicted"/>
<dbReference type="AlphaFoldDB" id="A0A7D5XJW1"/>
<gene>
    <name evidence="1" type="ORF">Sv326_0815</name>
</gene>
<evidence type="ECO:0000313" key="1">
    <source>
        <dbReference type="EMBL" id="QLJ52990.1"/>
    </source>
</evidence>
<accession>A0A7D5XJW1</accession>
<dbReference type="Proteomes" id="UP000510821">
    <property type="component" value="Chromosome"/>
</dbReference>
<dbReference type="KEGG" id="flt:Sv326_0815"/>
<reference evidence="2" key="1">
    <citation type="submission" date="2020-07" db="EMBL/GenBank/DDBJ databases">
        <title>Metabolic diversity and evolutionary history of the archaeal phylum ###Micrarchaeota### uncovered from a freshwater lake metagenome.</title>
        <authorList>
            <person name="Kadnikov V.V."/>
            <person name="Savvichev A.S."/>
            <person name="Mardanov A.V."/>
            <person name="Beletsky A.V."/>
            <person name="Chupakov A.V."/>
            <person name="Kokryatskaya N.M."/>
            <person name="Pimenov N.V."/>
            <person name="Ravin N.V."/>
        </authorList>
    </citation>
    <scope>NUCLEOTIDE SEQUENCE [LARGE SCALE GENOMIC DNA]</scope>
</reference>
<evidence type="ECO:0000313" key="2">
    <source>
        <dbReference type="Proteomes" id="UP000510821"/>
    </source>
</evidence>
<organism evidence="1 2">
    <name type="scientific">Fermentimicrarchaeum limneticum</name>
    <dbReference type="NCBI Taxonomy" id="2795018"/>
    <lineage>
        <taxon>Archaea</taxon>
        <taxon>Candidatus Micrarchaeota</taxon>
        <taxon>Candidatus Fermentimicrarchaeales</taxon>
        <taxon>Candidatus Fermentimicrarchaeaceae</taxon>
        <taxon>Candidatus Fermentimicrarchaeum</taxon>
    </lineage>
</organism>
<sequence length="115" mass="13996">MNAMEKEIKKEDAVNTKTNRYSFKDERYFYYLVKNRFHEEELEAWMEIGKEIKEKGSISRVDAELIFLEKVKDDPETLKRNFPKRMKYLAENNALEEKPSWEMIPKKKLMKLRLD</sequence>
<protein>
    <submittedName>
        <fullName evidence="1">Uncharacterized protein</fullName>
    </submittedName>
</protein>